<organism evidence="12 13">
    <name type="scientific">Lactuca virosa</name>
    <dbReference type="NCBI Taxonomy" id="75947"/>
    <lineage>
        <taxon>Eukaryota</taxon>
        <taxon>Viridiplantae</taxon>
        <taxon>Streptophyta</taxon>
        <taxon>Embryophyta</taxon>
        <taxon>Tracheophyta</taxon>
        <taxon>Spermatophyta</taxon>
        <taxon>Magnoliopsida</taxon>
        <taxon>eudicotyledons</taxon>
        <taxon>Gunneridae</taxon>
        <taxon>Pentapetalae</taxon>
        <taxon>asterids</taxon>
        <taxon>campanulids</taxon>
        <taxon>Asterales</taxon>
        <taxon>Asteraceae</taxon>
        <taxon>Cichorioideae</taxon>
        <taxon>Cichorieae</taxon>
        <taxon>Lactucinae</taxon>
        <taxon>Lactuca</taxon>
    </lineage>
</organism>
<reference evidence="12 13" key="1">
    <citation type="submission" date="2022-01" db="EMBL/GenBank/DDBJ databases">
        <authorList>
            <person name="Xiong W."/>
            <person name="Schranz E."/>
        </authorList>
    </citation>
    <scope>NUCLEOTIDE SEQUENCE [LARGE SCALE GENOMIC DNA]</scope>
</reference>
<proteinExistence type="inferred from homology"/>
<keyword evidence="8 9" id="KW-0539">Nucleus</keyword>
<evidence type="ECO:0000256" key="4">
    <source>
        <dbReference type="ARBA" id="ARBA00022763"/>
    </source>
</evidence>
<evidence type="ECO:0000256" key="3">
    <source>
        <dbReference type="ARBA" id="ARBA00022705"/>
    </source>
</evidence>
<dbReference type="GO" id="GO:0006281">
    <property type="term" value="P:DNA repair"/>
    <property type="evidence" value="ECO:0007669"/>
    <property type="project" value="UniProtKB-KW"/>
</dbReference>
<dbReference type="SMART" id="SM01287">
    <property type="entry name" value="Rtt106"/>
    <property type="match status" value="1"/>
</dbReference>
<evidence type="ECO:0000256" key="10">
    <source>
        <dbReference type="SAM" id="MobiDB-lite"/>
    </source>
</evidence>
<keyword evidence="13" id="KW-1185">Reference proteome</keyword>
<dbReference type="InterPro" id="IPR050454">
    <property type="entry name" value="RTT106/SSRP1_HistChap/FACT"/>
</dbReference>
<dbReference type="InterPro" id="IPR013719">
    <property type="entry name" value="RTT106/SPT16-like_middle_dom"/>
</dbReference>
<keyword evidence="4 9" id="KW-0227">DNA damage</keyword>
<comment type="similarity">
    <text evidence="1 9">Belongs to the SSRP1 family.</text>
</comment>
<name>A0AAU9M0Z2_9ASTR</name>
<dbReference type="SUPFAM" id="SSF50729">
    <property type="entry name" value="PH domain-like"/>
    <property type="match status" value="1"/>
</dbReference>
<dbReference type="InterPro" id="IPR011993">
    <property type="entry name" value="PH-like_dom_sf"/>
</dbReference>
<accession>A0AAU9M0Z2</accession>
<dbReference type="EMBL" id="CAKMRJ010001112">
    <property type="protein sequence ID" value="CAH1420771.1"/>
    <property type="molecule type" value="Genomic_DNA"/>
</dbReference>
<dbReference type="GO" id="GO:0006260">
    <property type="term" value="P:DNA replication"/>
    <property type="evidence" value="ECO:0007669"/>
    <property type="project" value="UniProtKB-KW"/>
</dbReference>
<keyword evidence="2 9" id="KW-0158">Chromosome</keyword>
<feature type="region of interest" description="Disordered" evidence="10">
    <location>
        <begin position="1"/>
        <end position="20"/>
    </location>
</feature>
<keyword evidence="5 9" id="KW-0805">Transcription regulation</keyword>
<dbReference type="Proteomes" id="UP001157418">
    <property type="component" value="Unassembled WGS sequence"/>
</dbReference>
<comment type="subcellular location">
    <subcellularLocation>
        <location evidence="9">Nucleus</location>
    </subcellularLocation>
    <subcellularLocation>
        <location evidence="9">Chromosome</location>
    </subcellularLocation>
</comment>
<feature type="compositionally biased region" description="Low complexity" evidence="10">
    <location>
        <begin position="1"/>
        <end position="11"/>
    </location>
</feature>
<dbReference type="GO" id="GO:0031491">
    <property type="term" value="F:nucleosome binding"/>
    <property type="evidence" value="ECO:0007669"/>
    <property type="project" value="TreeGrafter"/>
</dbReference>
<dbReference type="Gene3D" id="2.30.29.30">
    <property type="entry name" value="Pleckstrin-homology domain (PH domain)/Phosphotyrosine-binding domain (PTB)"/>
    <property type="match status" value="1"/>
</dbReference>
<comment type="caution">
    <text evidence="12">The sequence shown here is derived from an EMBL/GenBank/DDBJ whole genome shotgun (WGS) entry which is preliminary data.</text>
</comment>
<dbReference type="PANTHER" id="PTHR45849:SF1">
    <property type="entry name" value="FACT COMPLEX SUBUNIT SSRP1"/>
    <property type="match status" value="1"/>
</dbReference>
<evidence type="ECO:0000256" key="9">
    <source>
        <dbReference type="RuleBase" id="RU364013"/>
    </source>
</evidence>
<dbReference type="GO" id="GO:0003677">
    <property type="term" value="F:DNA binding"/>
    <property type="evidence" value="ECO:0007669"/>
    <property type="project" value="InterPro"/>
</dbReference>
<dbReference type="GO" id="GO:0042393">
    <property type="term" value="F:histone binding"/>
    <property type="evidence" value="ECO:0007669"/>
    <property type="project" value="TreeGrafter"/>
</dbReference>
<dbReference type="InterPro" id="IPR048993">
    <property type="entry name" value="SSRP1-like_PH1"/>
</dbReference>
<keyword evidence="7 9" id="KW-0234">DNA repair</keyword>
<gene>
    <name evidence="12" type="ORF">LVIROSA_LOCUS8213</name>
</gene>
<evidence type="ECO:0000256" key="1">
    <source>
        <dbReference type="ARBA" id="ARBA00010060"/>
    </source>
</evidence>
<dbReference type="Gene3D" id="2.30.29.150">
    <property type="match status" value="1"/>
</dbReference>
<evidence type="ECO:0000256" key="5">
    <source>
        <dbReference type="ARBA" id="ARBA00023015"/>
    </source>
</evidence>
<keyword evidence="3 9" id="KW-0235">DNA replication</keyword>
<protein>
    <recommendedName>
        <fullName evidence="9">FACT complex subunit SSRP1</fullName>
    </recommendedName>
</protein>
<dbReference type="InterPro" id="IPR000969">
    <property type="entry name" value="SSRP1/POB3"/>
</dbReference>
<evidence type="ECO:0000313" key="12">
    <source>
        <dbReference type="EMBL" id="CAH1420771.1"/>
    </source>
</evidence>
<feature type="domain" description="Histone chaperone RTT106/FACT complex subunit SPT16-like middle" evidence="11">
    <location>
        <begin position="314"/>
        <end position="404"/>
    </location>
</feature>
<evidence type="ECO:0000256" key="8">
    <source>
        <dbReference type="ARBA" id="ARBA00023242"/>
    </source>
</evidence>
<sequence length="421" mass="48696">MVAAEEASEVSGRGGSVGGRQSTTWIKRRHLVWPEKTTSGRRWRPPEESGCKREFWSRVANLFQNIIVLFLYVHRSTEKTNWKLGLFFSPIHRGIKFVFLVKIVCIRITRWIISSPLQPILKDSLIMEIGSHIPDFNTKFTFHKPDSDTKFIGDGESLLAQTLLSMVRVGVEQEAVIVTFEDLTLLNPSGLFTLEVYLSFLRMQHGGTEFDIPYSSIREIFVLPKCRRPFTFVVITLDPSLNNFKLCFHFESYYVVEKFLMMNPDLYAIYKDKLQPSYKGVIHEVFTTILQGLYTIKLTKPGEFRSCEDTYAVATAIRLLNGLIYPLDKCFFFLPTPPILIYYDEIDYVKFVRDVYAGLNKHRYLDFVVKLKTHKKHVFCGISSEEYDNLFDFISSKGIHIRSLESAQESHEEEQLALSSI</sequence>
<evidence type="ECO:0000256" key="2">
    <source>
        <dbReference type="ARBA" id="ARBA00022454"/>
    </source>
</evidence>
<evidence type="ECO:0000256" key="6">
    <source>
        <dbReference type="ARBA" id="ARBA00023163"/>
    </source>
</evidence>
<dbReference type="Pfam" id="PF21103">
    <property type="entry name" value="PH1_SSRP1-like"/>
    <property type="match status" value="1"/>
</dbReference>
<dbReference type="Pfam" id="PF08512">
    <property type="entry name" value="Rttp106-like_middle"/>
    <property type="match status" value="1"/>
</dbReference>
<dbReference type="AlphaFoldDB" id="A0AAU9M0Z2"/>
<evidence type="ECO:0000256" key="7">
    <source>
        <dbReference type="ARBA" id="ARBA00023204"/>
    </source>
</evidence>
<evidence type="ECO:0000259" key="11">
    <source>
        <dbReference type="SMART" id="SM01287"/>
    </source>
</evidence>
<keyword evidence="6 9" id="KW-0804">Transcription</keyword>
<dbReference type="PANTHER" id="PTHR45849">
    <property type="entry name" value="FACT COMPLEX SUBUNIT SSRP1"/>
    <property type="match status" value="1"/>
</dbReference>
<evidence type="ECO:0000313" key="13">
    <source>
        <dbReference type="Proteomes" id="UP001157418"/>
    </source>
</evidence>
<comment type="function">
    <text evidence="9">Component of the FACT complex, a general chromatin factor that acts to reorganize nucleosomes. The FACT complex is involved in multiple processes that require DNA as a template such as mRNA elongation, DNA replication and DNA repair. During transcription elongation the FACT complex acts as a histone chaperone that both destabilizes and restores nucleosomal structure. It facilitates the passage of RNA polymerase II and transcription by promoting the dissociation of one histone H2A-H2B dimer from the nucleosome, then subsequently promotes the reestablishment of the nucleosome following the passage of RNA polymerase II.</text>
</comment>
<dbReference type="PRINTS" id="PR00887">
    <property type="entry name" value="SSRCOGNITION"/>
</dbReference>
<dbReference type="GO" id="GO:0035101">
    <property type="term" value="C:FACT complex"/>
    <property type="evidence" value="ECO:0007669"/>
    <property type="project" value="TreeGrafter"/>
</dbReference>